<dbReference type="InterPro" id="IPR006016">
    <property type="entry name" value="UspA"/>
</dbReference>
<evidence type="ECO:0000256" key="1">
    <source>
        <dbReference type="ARBA" id="ARBA00008791"/>
    </source>
</evidence>
<dbReference type="SUPFAM" id="SSF52402">
    <property type="entry name" value="Adenine nucleotide alpha hydrolases-like"/>
    <property type="match status" value="2"/>
</dbReference>
<keyword evidence="4" id="KW-1185">Reference proteome</keyword>
<reference evidence="4" key="1">
    <citation type="submission" date="2017-11" db="EMBL/GenBank/DDBJ databases">
        <authorList>
            <person name="Kuznetsova I."/>
            <person name="Sazanova A."/>
            <person name="Chirak E."/>
            <person name="Safronova V."/>
            <person name="Willems A."/>
        </authorList>
    </citation>
    <scope>NUCLEOTIDE SEQUENCE [LARGE SCALE GENOMIC DNA]</scope>
    <source>
        <strain evidence="4">STM 196</strain>
    </source>
</reference>
<proteinExistence type="inferred from homology"/>
<dbReference type="OrthoDB" id="9804721at2"/>
<gene>
    <name evidence="3" type="ORF">CU102_02745</name>
</gene>
<evidence type="ECO:0000259" key="2">
    <source>
        <dbReference type="Pfam" id="PF00582"/>
    </source>
</evidence>
<dbReference type="CDD" id="cd00293">
    <property type="entry name" value="USP-like"/>
    <property type="match status" value="1"/>
</dbReference>
<comment type="similarity">
    <text evidence="1">Belongs to the universal stress protein A family.</text>
</comment>
<dbReference type="PRINTS" id="PR01438">
    <property type="entry name" value="UNVRSLSTRESS"/>
</dbReference>
<dbReference type="RefSeq" id="WP_106709460.1">
    <property type="nucleotide sequence ID" value="NZ_PGGO01000002.1"/>
</dbReference>
<dbReference type="InterPro" id="IPR006015">
    <property type="entry name" value="Universal_stress_UspA"/>
</dbReference>
<comment type="caution">
    <text evidence="3">The sequence shown here is derived from an EMBL/GenBank/DDBJ whole genome shotgun (WGS) entry which is preliminary data.</text>
</comment>
<evidence type="ECO:0000313" key="4">
    <source>
        <dbReference type="Proteomes" id="UP000241444"/>
    </source>
</evidence>
<organism evidence="3 4">
    <name type="scientific">Phyllobacterium brassicacearum</name>
    <dbReference type="NCBI Taxonomy" id="314235"/>
    <lineage>
        <taxon>Bacteria</taxon>
        <taxon>Pseudomonadati</taxon>
        <taxon>Pseudomonadota</taxon>
        <taxon>Alphaproteobacteria</taxon>
        <taxon>Hyphomicrobiales</taxon>
        <taxon>Phyllobacteriaceae</taxon>
        <taxon>Phyllobacterium</taxon>
    </lineage>
</organism>
<feature type="domain" description="UspA" evidence="2">
    <location>
        <begin position="153"/>
        <end position="275"/>
    </location>
</feature>
<protein>
    <submittedName>
        <fullName evidence="3">Universal stress protein</fullName>
    </submittedName>
</protein>
<name>A0A2P7BU85_9HYPH</name>
<dbReference type="PANTHER" id="PTHR46268:SF15">
    <property type="entry name" value="UNIVERSAL STRESS PROTEIN HP_0031"/>
    <property type="match status" value="1"/>
</dbReference>
<accession>A0A2P7BU85</accession>
<dbReference type="PANTHER" id="PTHR46268">
    <property type="entry name" value="STRESS RESPONSE PROTEIN NHAX"/>
    <property type="match status" value="1"/>
</dbReference>
<dbReference type="Gene3D" id="3.40.50.12370">
    <property type="match status" value="1"/>
</dbReference>
<dbReference type="EMBL" id="PGGO01000002">
    <property type="protein sequence ID" value="PSH70043.1"/>
    <property type="molecule type" value="Genomic_DNA"/>
</dbReference>
<dbReference type="Proteomes" id="UP000241444">
    <property type="component" value="Unassembled WGS sequence"/>
</dbReference>
<dbReference type="Pfam" id="PF00582">
    <property type="entry name" value="Usp"/>
    <property type="match status" value="1"/>
</dbReference>
<evidence type="ECO:0000313" key="3">
    <source>
        <dbReference type="EMBL" id="PSH70043.1"/>
    </source>
</evidence>
<dbReference type="AlphaFoldDB" id="A0A2P7BU85"/>
<sequence length="277" mass="30010">MPCKSVFCIIGTDRCDRDIMNAINICNELNAHLSVLIVGLTPVPMGGYGAILADAWTLEREADVAAIKAREQRIRSLAIACGVSTNVDICYVAERWADEIIGERARYSDLTIVGPDLLCQPDLRTSAIEGVLFHSGSPILILPADAHPTLRPRKVLFAWDARMEAMRAARAAIDVMAGAEEVHVTVVDTGNIADKTNPVLPASIAAFLARHGAKVVTDRLPAWGRAATEVIRQHAVDISADLIVMGAYGHSRLRERVFGGVTRSMIDAPPLPVFMMH</sequence>